<evidence type="ECO:0000256" key="6">
    <source>
        <dbReference type="ARBA" id="ARBA00022967"/>
    </source>
</evidence>
<keyword evidence="7" id="KW-0520">NAD</keyword>
<dbReference type="SUPFAM" id="SSF51735">
    <property type="entry name" value="NAD(P)-binding Rossmann-fold domains"/>
    <property type="match status" value="1"/>
</dbReference>
<dbReference type="PANTHER" id="PTHR10160">
    <property type="entry name" value="NAD(P) TRANSHYDROGENASE"/>
    <property type="match status" value="1"/>
</dbReference>
<dbReference type="FunFam" id="3.40.50.720:FF:000188">
    <property type="entry name" value="NAD(P) transhydrogenase alpha subunit 1"/>
    <property type="match status" value="1"/>
</dbReference>
<dbReference type="GO" id="GO:0008750">
    <property type="term" value="F:proton-translocating NAD(P)+ transhydrogenase activity"/>
    <property type="evidence" value="ECO:0007669"/>
    <property type="project" value="UniProtKB-EC"/>
</dbReference>
<organism evidence="14 15">
    <name type="scientific">Pseudomonas oryzae</name>
    <dbReference type="NCBI Taxonomy" id="1392877"/>
    <lineage>
        <taxon>Bacteria</taxon>
        <taxon>Pseudomonadati</taxon>
        <taxon>Pseudomonadota</taxon>
        <taxon>Gammaproteobacteria</taxon>
        <taxon>Pseudomonadales</taxon>
        <taxon>Pseudomonadaceae</taxon>
        <taxon>Pseudomonas</taxon>
    </lineage>
</organism>
<evidence type="ECO:0000313" key="14">
    <source>
        <dbReference type="EMBL" id="SDS10719.1"/>
    </source>
</evidence>
<dbReference type="AlphaFoldDB" id="A0A1H1PJ77"/>
<keyword evidence="6" id="KW-1278">Translocase</keyword>
<evidence type="ECO:0000256" key="1">
    <source>
        <dbReference type="ARBA" id="ARBA00003943"/>
    </source>
</evidence>
<evidence type="ECO:0000256" key="10">
    <source>
        <dbReference type="ARBA" id="ARBA00076996"/>
    </source>
</evidence>
<dbReference type="SMART" id="SM01002">
    <property type="entry name" value="AlaDh_PNT_C"/>
    <property type="match status" value="1"/>
</dbReference>
<comment type="catalytic activity">
    <reaction evidence="8">
        <text>NAD(+) + NADPH + H(+)(in) = NADH + NADP(+) + H(+)(out)</text>
        <dbReference type="Rhea" id="RHEA:47992"/>
        <dbReference type="ChEBI" id="CHEBI:15378"/>
        <dbReference type="ChEBI" id="CHEBI:57540"/>
        <dbReference type="ChEBI" id="CHEBI:57783"/>
        <dbReference type="ChEBI" id="CHEBI:57945"/>
        <dbReference type="ChEBI" id="CHEBI:58349"/>
        <dbReference type="EC" id="7.1.1.1"/>
    </reaction>
</comment>
<evidence type="ECO:0000256" key="4">
    <source>
        <dbReference type="ARBA" id="ARBA00022741"/>
    </source>
</evidence>
<accession>A0A1H1PJ77</accession>
<dbReference type="NCBIfam" id="NF006942">
    <property type="entry name" value="PRK09424.1"/>
    <property type="match status" value="1"/>
</dbReference>
<dbReference type="SUPFAM" id="SSF52283">
    <property type="entry name" value="Formate/glycerate dehydrogenase catalytic domain-like"/>
    <property type="match status" value="1"/>
</dbReference>
<comment type="similarity">
    <text evidence="2">Belongs to the AlaDH/PNT family.</text>
</comment>
<reference evidence="15" key="1">
    <citation type="submission" date="2016-10" db="EMBL/GenBank/DDBJ databases">
        <authorList>
            <person name="Varghese N."/>
            <person name="Submissions S."/>
        </authorList>
    </citation>
    <scope>NUCLEOTIDE SEQUENCE [LARGE SCALE GENOMIC DNA]</scope>
    <source>
        <strain evidence="15">KCTC 32247</strain>
    </source>
</reference>
<dbReference type="EMBL" id="LT629751">
    <property type="protein sequence ID" value="SDS10719.1"/>
    <property type="molecule type" value="Genomic_DNA"/>
</dbReference>
<keyword evidence="15" id="KW-1185">Reference proteome</keyword>
<dbReference type="STRING" id="1392877.SAMN05216221_1087"/>
<dbReference type="OrthoDB" id="9804592at2"/>
<name>A0A1H1PJ77_9PSED</name>
<proteinExistence type="inferred from homology"/>
<dbReference type="SMART" id="SM01003">
    <property type="entry name" value="AlaDh_PNT_N"/>
    <property type="match status" value="1"/>
</dbReference>
<dbReference type="InterPro" id="IPR036291">
    <property type="entry name" value="NAD(P)-bd_dom_sf"/>
</dbReference>
<evidence type="ECO:0000259" key="12">
    <source>
        <dbReference type="SMART" id="SM01002"/>
    </source>
</evidence>
<evidence type="ECO:0000256" key="2">
    <source>
        <dbReference type="ARBA" id="ARBA00005689"/>
    </source>
</evidence>
<evidence type="ECO:0000259" key="13">
    <source>
        <dbReference type="SMART" id="SM01003"/>
    </source>
</evidence>
<dbReference type="InterPro" id="IPR008142">
    <property type="entry name" value="AlaDH/PNT_CS1"/>
</dbReference>
<protein>
    <recommendedName>
        <fullName evidence="9">NAD(P) transhydrogenase subunit alpha part 1</fullName>
        <ecNumber evidence="3">7.1.1.1</ecNumber>
    </recommendedName>
    <alternativeName>
        <fullName evidence="11">Nicotinamide nucleotide transhydrogenase subunit alpha 1</fullName>
    </alternativeName>
    <alternativeName>
        <fullName evidence="10">Pyridine nucleotide transhydrogenase subunit alpha 1</fullName>
    </alternativeName>
</protein>
<dbReference type="PROSITE" id="PS00836">
    <property type="entry name" value="ALADH_PNT_1"/>
    <property type="match status" value="1"/>
</dbReference>
<evidence type="ECO:0000313" key="15">
    <source>
        <dbReference type="Proteomes" id="UP000243359"/>
    </source>
</evidence>
<feature type="domain" description="Alanine dehydrogenase/pyridine nucleotide transhydrogenase NAD(H)-binding" evidence="12">
    <location>
        <begin position="145"/>
        <end position="314"/>
    </location>
</feature>
<dbReference type="Proteomes" id="UP000243359">
    <property type="component" value="Chromosome I"/>
</dbReference>
<evidence type="ECO:0000256" key="5">
    <source>
        <dbReference type="ARBA" id="ARBA00022857"/>
    </source>
</evidence>
<dbReference type="RefSeq" id="WP_090347968.1">
    <property type="nucleotide sequence ID" value="NZ_LT629751.1"/>
</dbReference>
<dbReference type="GO" id="GO:0006740">
    <property type="term" value="P:NADPH regeneration"/>
    <property type="evidence" value="ECO:0007669"/>
    <property type="project" value="TreeGrafter"/>
</dbReference>
<feature type="domain" description="Alanine dehydrogenase/pyridine nucleotide transhydrogenase N-terminal" evidence="13">
    <location>
        <begin position="4"/>
        <end position="136"/>
    </location>
</feature>
<dbReference type="InterPro" id="IPR007886">
    <property type="entry name" value="AlaDH/PNT_N"/>
</dbReference>
<evidence type="ECO:0000256" key="9">
    <source>
        <dbReference type="ARBA" id="ARBA00071353"/>
    </source>
</evidence>
<dbReference type="CDD" id="cd05304">
    <property type="entry name" value="Rubrum_tdh"/>
    <property type="match status" value="1"/>
</dbReference>
<dbReference type="PANTHER" id="PTHR10160:SF19">
    <property type="entry name" value="PROTON-TRANSLOCATING NAD(P)(+) TRANSHYDROGENASE"/>
    <property type="match status" value="1"/>
</dbReference>
<evidence type="ECO:0000256" key="8">
    <source>
        <dbReference type="ARBA" id="ARBA00048202"/>
    </source>
</evidence>
<evidence type="ECO:0000256" key="11">
    <source>
        <dbReference type="ARBA" id="ARBA00084087"/>
    </source>
</evidence>
<dbReference type="EC" id="7.1.1.1" evidence="3"/>
<dbReference type="Pfam" id="PF05222">
    <property type="entry name" value="AlaDh_PNT_N"/>
    <property type="match status" value="1"/>
</dbReference>
<keyword evidence="4" id="KW-0547">Nucleotide-binding</keyword>
<keyword evidence="5" id="KW-0521">NADP</keyword>
<dbReference type="Pfam" id="PF01262">
    <property type="entry name" value="AlaDh_PNT_C"/>
    <property type="match status" value="1"/>
</dbReference>
<evidence type="ECO:0000256" key="7">
    <source>
        <dbReference type="ARBA" id="ARBA00023027"/>
    </source>
</evidence>
<comment type="function">
    <text evidence="1">The transhydrogenation between NADH and NADP is coupled to respiration and ATP hydrolysis and functions as a proton pump across the membrane.</text>
</comment>
<dbReference type="InterPro" id="IPR007698">
    <property type="entry name" value="AlaDH/PNT_NAD(H)-bd"/>
</dbReference>
<sequence>MQVGVPRETHAGETRVAATPETVKKLVGQGHQVVVQSGAGIAASVPDDAYVAAGARIGSAAEAFGAGLVLKVVAPSADELALMQPGAVLVGMLNPFDTANLVRMTDRGITAFALEAAPRTSRAQSLDVLSSQANIAGYKAVMLAANHYPRFMPMLMTAAGTVKAARVLVLGAGVAGLQAIATAKRLGAVIEASDVRPAVKEQVESLGAKFVDVPYETDEERECAQGVGGYARPMPKSWMERQAKAVHERARQADIVITTALIPGRLAPTLLHEATVAAMKPGSVVIDLAAAQGGNCPLTVPGEVVVKHGVTLVGHTNLPALVPADASALYARNLLDFLKLVLDKDGKFQLNREDDIVAACLMCEGGQLVRVNGGAAAPSAPATPAASAASAPKATA</sequence>
<dbReference type="GO" id="GO:0005886">
    <property type="term" value="C:plasma membrane"/>
    <property type="evidence" value="ECO:0007669"/>
    <property type="project" value="TreeGrafter"/>
</dbReference>
<evidence type="ECO:0000256" key="3">
    <source>
        <dbReference type="ARBA" id="ARBA00012943"/>
    </source>
</evidence>
<gene>
    <name evidence="14" type="ORF">SAMN05216221_1087</name>
</gene>
<dbReference type="GO" id="GO:0016491">
    <property type="term" value="F:oxidoreductase activity"/>
    <property type="evidence" value="ECO:0007669"/>
    <property type="project" value="InterPro"/>
</dbReference>
<dbReference type="Gene3D" id="3.40.50.720">
    <property type="entry name" value="NAD(P)-binding Rossmann-like Domain"/>
    <property type="match status" value="2"/>
</dbReference>
<dbReference type="GO" id="GO:0050661">
    <property type="term" value="F:NADP binding"/>
    <property type="evidence" value="ECO:0007669"/>
    <property type="project" value="TreeGrafter"/>
</dbReference>